<keyword evidence="1" id="KW-0539">Nucleus</keyword>
<keyword evidence="1" id="KW-0813">Transport</keyword>
<keyword evidence="1" id="KW-0472">Membrane</keyword>
<dbReference type="GO" id="GO:0015031">
    <property type="term" value="P:protein transport"/>
    <property type="evidence" value="ECO:0007669"/>
    <property type="project" value="UniProtKB-KW"/>
</dbReference>
<evidence type="ECO:0000313" key="3">
    <source>
        <dbReference type="Proteomes" id="UP000694388"/>
    </source>
</evidence>
<comment type="subunit">
    <text evidence="1">Component of the nuclear pore complex (NPC).</text>
</comment>
<evidence type="ECO:0000313" key="2">
    <source>
        <dbReference type="Ensembl" id="ENSEBUP00000026684.1"/>
    </source>
</evidence>
<keyword evidence="1" id="KW-0906">Nuclear pore complex</keyword>
<name>A0A8C4RAV1_EPTBU</name>
<reference evidence="2" key="1">
    <citation type="submission" date="2025-08" db="UniProtKB">
        <authorList>
            <consortium name="Ensembl"/>
        </authorList>
    </citation>
    <scope>IDENTIFICATION</scope>
</reference>
<dbReference type="GO" id="GO:0031965">
    <property type="term" value="C:nuclear membrane"/>
    <property type="evidence" value="ECO:0007669"/>
    <property type="project" value="UniProtKB-UniRule"/>
</dbReference>
<reference evidence="2" key="2">
    <citation type="submission" date="2025-09" db="UniProtKB">
        <authorList>
            <consortium name="Ensembl"/>
        </authorList>
    </citation>
    <scope>IDENTIFICATION</scope>
</reference>
<keyword evidence="1" id="KW-0811">Translocation</keyword>
<proteinExistence type="inferred from homology"/>
<protein>
    <recommendedName>
        <fullName evidence="1">Nuclear pore complex protein Nup85</fullName>
    </recommendedName>
</protein>
<dbReference type="GO" id="GO:0005643">
    <property type="term" value="C:nuclear pore"/>
    <property type="evidence" value="ECO:0007669"/>
    <property type="project" value="UniProtKB-SubCell"/>
</dbReference>
<keyword evidence="1" id="KW-0509">mRNA transport</keyword>
<dbReference type="Proteomes" id="UP000694388">
    <property type="component" value="Unplaced"/>
</dbReference>
<dbReference type="InterPro" id="IPR011502">
    <property type="entry name" value="Nucleoporin_Nup85"/>
</dbReference>
<dbReference type="GeneTree" id="ENSGT00940000171929"/>
<dbReference type="GO" id="GO:0051028">
    <property type="term" value="P:mRNA transport"/>
    <property type="evidence" value="ECO:0007669"/>
    <property type="project" value="UniProtKB-KW"/>
</dbReference>
<dbReference type="Ensembl" id="ENSEBUT00000027260.1">
    <property type="protein sequence ID" value="ENSEBUP00000026684.1"/>
    <property type="gene ID" value="ENSEBUG00000016433.1"/>
</dbReference>
<comment type="similarity">
    <text evidence="1">Belongs to the nucleoporin Nup85 family.</text>
</comment>
<keyword evidence="1" id="KW-0653">Protein transport</keyword>
<sequence>MPLDEEEPSFVEMVLPGLHGKHLGINWTLRGLGLYSTDYSTSGSPGVASIVECERERGASLPMLRSLCSELHAIFVWLQKKVLQDKPSRETLVVFSRNYRSVMIVCMEQMQNVLCKSYHYLHHRRWEEVMFSSLSVCVQDFSKSCGWIRITFCGQVGCVRRTN</sequence>
<keyword evidence="3" id="KW-1185">Reference proteome</keyword>
<dbReference type="AlphaFoldDB" id="A0A8C4RAV1"/>
<dbReference type="Pfam" id="PF07575">
    <property type="entry name" value="Nucleopor_Nup85"/>
    <property type="match status" value="1"/>
</dbReference>
<evidence type="ECO:0000256" key="1">
    <source>
        <dbReference type="RuleBase" id="RU365073"/>
    </source>
</evidence>
<comment type="function">
    <text evidence="1">Functions as a component of the nuclear pore complex (NPC).</text>
</comment>
<accession>A0A8C4RAV1</accession>
<organism evidence="2 3">
    <name type="scientific">Eptatretus burgeri</name>
    <name type="common">Inshore hagfish</name>
    <dbReference type="NCBI Taxonomy" id="7764"/>
    <lineage>
        <taxon>Eukaryota</taxon>
        <taxon>Metazoa</taxon>
        <taxon>Chordata</taxon>
        <taxon>Craniata</taxon>
        <taxon>Vertebrata</taxon>
        <taxon>Cyclostomata</taxon>
        <taxon>Myxini</taxon>
        <taxon>Myxiniformes</taxon>
        <taxon>Myxinidae</taxon>
        <taxon>Eptatretinae</taxon>
        <taxon>Eptatretus</taxon>
    </lineage>
</organism>
<comment type="subcellular location">
    <subcellularLocation>
        <location evidence="1">Nucleus</location>
        <location evidence="1">Nuclear pore complex</location>
    </subcellularLocation>
</comment>